<dbReference type="EMBL" id="EQ973788">
    <property type="protein sequence ID" value="EEF47782.1"/>
    <property type="molecule type" value="Genomic_DNA"/>
</dbReference>
<dbReference type="Proteomes" id="UP000008311">
    <property type="component" value="Unassembled WGS sequence"/>
</dbReference>
<keyword evidence="1 2" id="KW-0808">Transferase</keyword>
<dbReference type="InterPro" id="IPR002213">
    <property type="entry name" value="UDP_glucos_trans"/>
</dbReference>
<dbReference type="PANTHER" id="PTHR48045">
    <property type="entry name" value="UDP-GLYCOSYLTRANSFERASE 72B1"/>
    <property type="match status" value="1"/>
</dbReference>
<dbReference type="EC" id="2.4.1.115" evidence="2"/>
<dbReference type="FunFam" id="3.40.50.2000:FF:000061">
    <property type="entry name" value="UDP-glycosyltransferase 83A1"/>
    <property type="match status" value="1"/>
</dbReference>
<dbReference type="CDD" id="cd03784">
    <property type="entry name" value="GT1_Gtf-like"/>
    <property type="match status" value="1"/>
</dbReference>
<dbReference type="AlphaFoldDB" id="B9RLQ7"/>
<dbReference type="PANTHER" id="PTHR48045:SF21">
    <property type="entry name" value="UDP-GLYCOSYLTRANSFERASE 83A1"/>
    <property type="match status" value="1"/>
</dbReference>
<evidence type="ECO:0000313" key="3">
    <source>
        <dbReference type="Proteomes" id="UP000008311"/>
    </source>
</evidence>
<dbReference type="Gene3D" id="3.40.50.2000">
    <property type="entry name" value="Glycogen Phosphorylase B"/>
    <property type="match status" value="2"/>
</dbReference>
<keyword evidence="2" id="KW-0328">Glycosyltransferase</keyword>
<name>B9RLQ7_RICCO</name>
<dbReference type="GO" id="GO:0008194">
    <property type="term" value="F:UDP-glycosyltransferase activity"/>
    <property type="evidence" value="ECO:0000318"/>
    <property type="project" value="GO_Central"/>
</dbReference>
<dbReference type="SUPFAM" id="SSF53756">
    <property type="entry name" value="UDP-Glycosyltransferase/glycogen phosphorylase"/>
    <property type="match status" value="1"/>
</dbReference>
<dbReference type="OMA" id="MINSDWI"/>
<dbReference type="OrthoDB" id="5835829at2759"/>
<proteinExistence type="predicted"/>
<dbReference type="InParanoid" id="B9RLQ7"/>
<dbReference type="eggNOG" id="KOG1192">
    <property type="taxonomic scope" value="Eukaryota"/>
</dbReference>
<protein>
    <submittedName>
        <fullName evidence="2">Glucosyl/glucuronosyl transferases, putative</fullName>
        <ecNumber evidence="2">2.4.1.115</ecNumber>
    </submittedName>
</protein>
<dbReference type="KEGG" id="rcu:8284451"/>
<organism evidence="2 3">
    <name type="scientific">Ricinus communis</name>
    <name type="common">Castor bean</name>
    <dbReference type="NCBI Taxonomy" id="3988"/>
    <lineage>
        <taxon>Eukaryota</taxon>
        <taxon>Viridiplantae</taxon>
        <taxon>Streptophyta</taxon>
        <taxon>Embryophyta</taxon>
        <taxon>Tracheophyta</taxon>
        <taxon>Spermatophyta</taxon>
        <taxon>Magnoliopsida</taxon>
        <taxon>eudicotyledons</taxon>
        <taxon>Gunneridae</taxon>
        <taxon>Pentapetalae</taxon>
        <taxon>rosids</taxon>
        <taxon>fabids</taxon>
        <taxon>Malpighiales</taxon>
        <taxon>Euphorbiaceae</taxon>
        <taxon>Acalyphoideae</taxon>
        <taxon>Acalypheae</taxon>
        <taxon>Ricinus</taxon>
    </lineage>
</organism>
<reference evidence="3" key="1">
    <citation type="journal article" date="2010" name="Nat. Biotechnol.">
        <title>Draft genome sequence of the oilseed species Ricinus communis.</title>
        <authorList>
            <person name="Chan A.P."/>
            <person name="Crabtree J."/>
            <person name="Zhao Q."/>
            <person name="Lorenzi H."/>
            <person name="Orvis J."/>
            <person name="Puiu D."/>
            <person name="Melake-Berhan A."/>
            <person name="Jones K.M."/>
            <person name="Redman J."/>
            <person name="Chen G."/>
            <person name="Cahoon E.B."/>
            <person name="Gedil M."/>
            <person name="Stanke M."/>
            <person name="Haas B.J."/>
            <person name="Wortman J.R."/>
            <person name="Fraser-Liggett C.M."/>
            <person name="Ravel J."/>
            <person name="Rabinowicz P.D."/>
        </authorList>
    </citation>
    <scope>NUCLEOTIDE SEQUENCE [LARGE SCALE GENOMIC DNA]</scope>
    <source>
        <strain evidence="3">cv. Hale</strain>
    </source>
</reference>
<evidence type="ECO:0000313" key="2">
    <source>
        <dbReference type="EMBL" id="EEF47782.1"/>
    </source>
</evidence>
<dbReference type="Pfam" id="PF00201">
    <property type="entry name" value="UDPGT"/>
    <property type="match status" value="1"/>
</dbReference>
<gene>
    <name evidence="2" type="ORF">RCOM_1470040</name>
</gene>
<sequence>MEYSASSISNNNDGKASVHVLVLPFPSIGHLSPTMQLVHRLADHGVMITILTIDGTHTRRLVKEQSRNEINIVTVPDGLETEDERRDEMKVLESFFEVMPDHTFNFVRNVNQQQDFQEISCVISDIMNVWSLEIVSEMGLKMALFYSPAIGCMATCLNISKLFEDGLVDAQGSPNNNKEILLSPYLPELRSSDYPWIVPGNLLLQEMFFQLVSSYEQYHRCYDWVLGNWFQDLDPSIDDSLPNILSVGPLIANGRSDSESLWSRDMSCLSWLDKQPPRSVIYVAFGSTGKKSQQQFDELALGLELVGKPFIWVVKTDPSNGVSANYPDGFQERVANQGMMVEWAPQEKVLAHPSVACFLNHAGWNSVMESISYGIPMLCWPHMADHFYNRTCICNGWKIGLELKPDDNGIVTRHQLKLKVEELLSNTGIRSNALKLKSLAQKSISKGGSSSKNLEYFVAQLKQLNL</sequence>
<accession>B9RLQ7</accession>
<evidence type="ECO:0000256" key="1">
    <source>
        <dbReference type="ARBA" id="ARBA00022679"/>
    </source>
</evidence>
<dbReference type="GO" id="GO:0047213">
    <property type="term" value="F:anthocyanidin 3-O-glucosyltransferase activity"/>
    <property type="evidence" value="ECO:0007669"/>
    <property type="project" value="UniProtKB-EC"/>
</dbReference>
<keyword evidence="3" id="KW-1185">Reference proteome</keyword>